<evidence type="ECO:0000256" key="4">
    <source>
        <dbReference type="ARBA" id="ARBA00022857"/>
    </source>
</evidence>
<dbReference type="GO" id="GO:0006730">
    <property type="term" value="P:one-carbon metabolic process"/>
    <property type="evidence" value="ECO:0007669"/>
    <property type="project" value="UniProtKB-KW"/>
</dbReference>
<dbReference type="PANTHER" id="PTHR48069">
    <property type="entry name" value="DIHYDROFOLATE REDUCTASE"/>
    <property type="match status" value="1"/>
</dbReference>
<evidence type="ECO:0000256" key="5">
    <source>
        <dbReference type="ARBA" id="ARBA00023002"/>
    </source>
</evidence>
<keyword evidence="5 7" id="KW-0560">Oxidoreductase</keyword>
<dbReference type="GO" id="GO:0043168">
    <property type="term" value="F:anion binding"/>
    <property type="evidence" value="ECO:0007669"/>
    <property type="project" value="UniProtKB-ARBA"/>
</dbReference>
<proteinExistence type="predicted"/>
<comment type="pathway">
    <text evidence="1">Cofactor biosynthesis; tetrahydrofolate biosynthesis; 5,6,7,8-tetrahydrofolate from 7,8-dihydrofolate: step 1/1.</text>
</comment>
<sequence>MTIRKITLIAAMDLNNLIGNDNSLPWHLPADLKFFKQQTLGKTLLMGRKTCESLPFVLPKRRNLVLSRNQSFTRSGFEIVHTMDELHKEPELMVIGGAKIYELVLPHATNLILTKIHTAFDGDTHFPAVDWSNWQINRITNNPISEENPDFAYDFIFYEKII</sequence>
<organism evidence="7">
    <name type="scientific">hydrothermal vent metagenome</name>
    <dbReference type="NCBI Taxonomy" id="652676"/>
    <lineage>
        <taxon>unclassified sequences</taxon>
        <taxon>metagenomes</taxon>
        <taxon>ecological metagenomes</taxon>
    </lineage>
</organism>
<evidence type="ECO:0000313" key="7">
    <source>
        <dbReference type="EMBL" id="VAW44125.1"/>
    </source>
</evidence>
<accession>A0A3B0VKQ0</accession>
<dbReference type="InterPro" id="IPR017925">
    <property type="entry name" value="DHFR_CS"/>
</dbReference>
<dbReference type="GO" id="GO:0046655">
    <property type="term" value="P:folic acid metabolic process"/>
    <property type="evidence" value="ECO:0007669"/>
    <property type="project" value="TreeGrafter"/>
</dbReference>
<protein>
    <recommendedName>
        <fullName evidence="2">dihydrofolate reductase</fullName>
        <ecNumber evidence="2">1.5.1.3</ecNumber>
    </recommendedName>
</protein>
<evidence type="ECO:0000256" key="1">
    <source>
        <dbReference type="ARBA" id="ARBA00004903"/>
    </source>
</evidence>
<dbReference type="GO" id="GO:0005829">
    <property type="term" value="C:cytosol"/>
    <property type="evidence" value="ECO:0007669"/>
    <property type="project" value="TreeGrafter"/>
</dbReference>
<dbReference type="EMBL" id="UOFA01000082">
    <property type="protein sequence ID" value="VAW44125.1"/>
    <property type="molecule type" value="Genomic_DNA"/>
</dbReference>
<dbReference type="InterPro" id="IPR001796">
    <property type="entry name" value="DHFR_dom"/>
</dbReference>
<dbReference type="GO" id="GO:0046452">
    <property type="term" value="P:dihydrofolate metabolic process"/>
    <property type="evidence" value="ECO:0007669"/>
    <property type="project" value="TreeGrafter"/>
</dbReference>
<dbReference type="FunFam" id="3.40.430.10:FF:000001">
    <property type="entry name" value="Dihydrofolate reductase"/>
    <property type="match status" value="1"/>
</dbReference>
<dbReference type="SUPFAM" id="SSF53597">
    <property type="entry name" value="Dihydrofolate reductase-like"/>
    <property type="match status" value="1"/>
</dbReference>
<dbReference type="PANTHER" id="PTHR48069:SF3">
    <property type="entry name" value="DIHYDROFOLATE REDUCTASE"/>
    <property type="match status" value="1"/>
</dbReference>
<evidence type="ECO:0000259" key="6">
    <source>
        <dbReference type="PROSITE" id="PS51330"/>
    </source>
</evidence>
<gene>
    <name evidence="7" type="ORF">MNBD_GAMMA02-1637</name>
</gene>
<name>A0A3B0VKQ0_9ZZZZ</name>
<dbReference type="GO" id="GO:0004146">
    <property type="term" value="F:dihydrofolate reductase activity"/>
    <property type="evidence" value="ECO:0007669"/>
    <property type="project" value="UniProtKB-EC"/>
</dbReference>
<dbReference type="AlphaFoldDB" id="A0A3B0VKQ0"/>
<evidence type="ECO:0000256" key="2">
    <source>
        <dbReference type="ARBA" id="ARBA00012856"/>
    </source>
</evidence>
<dbReference type="GO" id="GO:0050661">
    <property type="term" value="F:NADP binding"/>
    <property type="evidence" value="ECO:0007669"/>
    <property type="project" value="InterPro"/>
</dbReference>
<feature type="domain" description="DHFR" evidence="6">
    <location>
        <begin position="5"/>
        <end position="160"/>
    </location>
</feature>
<dbReference type="PROSITE" id="PS00075">
    <property type="entry name" value="DHFR_1"/>
    <property type="match status" value="1"/>
</dbReference>
<dbReference type="InterPro" id="IPR024072">
    <property type="entry name" value="DHFR-like_dom_sf"/>
</dbReference>
<dbReference type="CDD" id="cd00209">
    <property type="entry name" value="DHFR"/>
    <property type="match status" value="1"/>
</dbReference>
<dbReference type="Pfam" id="PF00186">
    <property type="entry name" value="DHFR_1"/>
    <property type="match status" value="1"/>
</dbReference>
<dbReference type="InterPro" id="IPR012259">
    <property type="entry name" value="DHFR"/>
</dbReference>
<dbReference type="PROSITE" id="PS51330">
    <property type="entry name" value="DHFR_2"/>
    <property type="match status" value="1"/>
</dbReference>
<keyword evidence="4" id="KW-0521">NADP</keyword>
<evidence type="ECO:0000256" key="3">
    <source>
        <dbReference type="ARBA" id="ARBA00022563"/>
    </source>
</evidence>
<dbReference type="PRINTS" id="PR00070">
    <property type="entry name" value="DHFR"/>
</dbReference>
<dbReference type="Gene3D" id="3.40.430.10">
    <property type="entry name" value="Dihydrofolate Reductase, subunit A"/>
    <property type="match status" value="1"/>
</dbReference>
<dbReference type="PIRSF" id="PIRSF000194">
    <property type="entry name" value="DHFR"/>
    <property type="match status" value="1"/>
</dbReference>
<reference evidence="7" key="1">
    <citation type="submission" date="2018-06" db="EMBL/GenBank/DDBJ databases">
        <authorList>
            <person name="Zhirakovskaya E."/>
        </authorList>
    </citation>
    <scope>NUCLEOTIDE SEQUENCE</scope>
</reference>
<keyword evidence="3" id="KW-0554">One-carbon metabolism</keyword>
<dbReference type="GO" id="GO:0046654">
    <property type="term" value="P:tetrahydrofolate biosynthetic process"/>
    <property type="evidence" value="ECO:0007669"/>
    <property type="project" value="InterPro"/>
</dbReference>
<dbReference type="EC" id="1.5.1.3" evidence="2"/>